<feature type="region of interest" description="Disordered" evidence="2">
    <location>
        <begin position="31"/>
        <end position="67"/>
    </location>
</feature>
<protein>
    <submittedName>
        <fullName evidence="5">Cytosolic Fe-S cluster assembly factor NARFL</fullName>
    </submittedName>
</protein>
<evidence type="ECO:0000256" key="1">
    <source>
        <dbReference type="ARBA" id="ARBA00006596"/>
    </source>
</evidence>
<organism evidence="4">
    <name type="scientific">Chloropicon roscoffensis</name>
    <dbReference type="NCBI Taxonomy" id="1461544"/>
    <lineage>
        <taxon>Eukaryota</taxon>
        <taxon>Viridiplantae</taxon>
        <taxon>Chlorophyta</taxon>
        <taxon>Chloropicophyceae</taxon>
        <taxon>Chloropicales</taxon>
        <taxon>Chloropicaceae</taxon>
        <taxon>Chloropicon</taxon>
    </lineage>
</organism>
<dbReference type="Proteomes" id="UP001472866">
    <property type="component" value="Chromosome 02"/>
</dbReference>
<reference evidence="5 6" key="2">
    <citation type="submission" date="2024-03" db="EMBL/GenBank/DDBJ databases">
        <title>Complete genome sequence of the green alga Chloropicon roscoffensis RCC1871.</title>
        <authorList>
            <person name="Lemieux C."/>
            <person name="Pombert J.-F."/>
            <person name="Otis C."/>
            <person name="Turmel M."/>
        </authorList>
    </citation>
    <scope>NUCLEOTIDE SEQUENCE [LARGE SCALE GENOMIC DNA]</scope>
    <source>
        <strain evidence="5 6">RCC1871</strain>
    </source>
</reference>
<evidence type="ECO:0000313" key="6">
    <source>
        <dbReference type="Proteomes" id="UP001472866"/>
    </source>
</evidence>
<dbReference type="Gene3D" id="3.40.950.10">
    <property type="entry name" value="Fe-only Hydrogenase (Larger Subunit), Chain L, domain 3"/>
    <property type="match status" value="1"/>
</dbReference>
<proteinExistence type="inferred from homology"/>
<evidence type="ECO:0000313" key="5">
    <source>
        <dbReference type="EMBL" id="WZN59881.1"/>
    </source>
</evidence>
<feature type="domain" description="Iron hydrogenase small subunit" evidence="3">
    <location>
        <begin position="416"/>
        <end position="473"/>
    </location>
</feature>
<dbReference type="InterPro" id="IPR003149">
    <property type="entry name" value="Fe_hydrogenase_ssu"/>
</dbReference>
<sequence>MATVKSFSGAVRLKDVSDFIAPSQACVVSLEPKKDGGEGEGELVRLQSRAGSSAARGPSTSQPASEASPVKVTLNDCLACSGCVTSAETVLLEQQSTEEFLRVLDTKAETKRVVVVTLSSQSRTSLAAHYGLSPLETTSRLCGFLKSLGVDLVLEDNLGRDLALLATLEEFWDKYENGAADTLPLLTSECPGWVLYAEKTHGKLVLPHMSKARSAVATLGSLCKGALPANLGVDPGRIYHCFISPCFDKKLEASREDLKSGEFADLDCVLATTEFHKLLEAKSFDSQGGPTAPFDDIFQGSGTQRTQYSARGSSGGYLEFVFRECALRLKGRDLFPRDQPLPLKVVRNQDFQEISLLADDGKILLSFALAYGFRNIQNIIRRIKQKKMTYHFVEVMACPSGCLNGGGQMKDEGARVIDRKEIVAQLEQLYHHGEVVLRDPRGNPNLGQVETWLGGFKSQKATEVLHTTFHDRTQKTETASTAMMIDF</sequence>
<evidence type="ECO:0000313" key="4">
    <source>
        <dbReference type="EMBL" id="CAE0193605.1"/>
    </source>
</evidence>
<dbReference type="InterPro" id="IPR050340">
    <property type="entry name" value="Cytosolic_Fe-S_CAF"/>
</dbReference>
<dbReference type="EMBL" id="HBHZ01008686">
    <property type="protein sequence ID" value="CAE0193605.1"/>
    <property type="molecule type" value="Transcribed_RNA"/>
</dbReference>
<dbReference type="EMBL" id="CP151502">
    <property type="protein sequence ID" value="WZN59881.1"/>
    <property type="molecule type" value="Genomic_DNA"/>
</dbReference>
<dbReference type="AlphaFoldDB" id="A0A7S3CEA4"/>
<name>A0A7S3CEA4_9CHLO</name>
<accession>A0A7S3CEA4</accession>
<dbReference type="PANTHER" id="PTHR11615">
    <property type="entry name" value="NITRATE, FORMATE, IRON DEHYDROGENASE"/>
    <property type="match status" value="1"/>
</dbReference>
<dbReference type="InterPro" id="IPR009016">
    <property type="entry name" value="Fe_hydrogenase"/>
</dbReference>
<feature type="compositionally biased region" description="Low complexity" evidence="2">
    <location>
        <begin position="48"/>
        <end position="57"/>
    </location>
</feature>
<keyword evidence="6" id="KW-1185">Reference proteome</keyword>
<dbReference type="Pfam" id="PF02906">
    <property type="entry name" value="Fe_hyd_lg_C"/>
    <property type="match status" value="1"/>
</dbReference>
<reference evidence="4" key="1">
    <citation type="submission" date="2021-01" db="EMBL/GenBank/DDBJ databases">
        <authorList>
            <person name="Corre E."/>
            <person name="Pelletier E."/>
            <person name="Niang G."/>
            <person name="Scheremetjew M."/>
            <person name="Finn R."/>
            <person name="Kale V."/>
            <person name="Holt S."/>
            <person name="Cochrane G."/>
            <person name="Meng A."/>
            <person name="Brown T."/>
            <person name="Cohen L."/>
        </authorList>
    </citation>
    <scope>NUCLEOTIDE SEQUENCE</scope>
    <source>
        <strain evidence="4">RCC1871</strain>
    </source>
</reference>
<dbReference type="SUPFAM" id="SSF53920">
    <property type="entry name" value="Fe-only hydrogenase"/>
    <property type="match status" value="1"/>
</dbReference>
<dbReference type="InterPro" id="IPR004108">
    <property type="entry name" value="Fe_hydrogenase_lsu_C"/>
</dbReference>
<dbReference type="Gene3D" id="3.40.50.1780">
    <property type="match status" value="1"/>
</dbReference>
<evidence type="ECO:0000259" key="3">
    <source>
        <dbReference type="SMART" id="SM00902"/>
    </source>
</evidence>
<comment type="similarity">
    <text evidence="1">Belongs to the NARF family.</text>
</comment>
<gene>
    <name evidence="4" type="ORF">CROS1456_LOCUS6695</name>
    <name evidence="5" type="ORF">HKI87_02g14090</name>
</gene>
<evidence type="ECO:0000256" key="2">
    <source>
        <dbReference type="SAM" id="MobiDB-lite"/>
    </source>
</evidence>
<dbReference type="SMART" id="SM00902">
    <property type="entry name" value="Fe_hyd_SSU"/>
    <property type="match status" value="1"/>
</dbReference>